<name>A0A0C3RWX7_PHLG1</name>
<dbReference type="STRING" id="745531.A0A0C3RWX7"/>
<reference evidence="3 4" key="1">
    <citation type="journal article" date="2014" name="PLoS Genet.">
        <title>Analysis of the Phlebiopsis gigantea genome, transcriptome and secretome provides insight into its pioneer colonization strategies of wood.</title>
        <authorList>
            <person name="Hori C."/>
            <person name="Ishida T."/>
            <person name="Igarashi K."/>
            <person name="Samejima M."/>
            <person name="Suzuki H."/>
            <person name="Master E."/>
            <person name="Ferreira P."/>
            <person name="Ruiz-Duenas F.J."/>
            <person name="Held B."/>
            <person name="Canessa P."/>
            <person name="Larrondo L.F."/>
            <person name="Schmoll M."/>
            <person name="Druzhinina I.S."/>
            <person name="Kubicek C.P."/>
            <person name="Gaskell J.A."/>
            <person name="Kersten P."/>
            <person name="St John F."/>
            <person name="Glasner J."/>
            <person name="Sabat G."/>
            <person name="Splinter BonDurant S."/>
            <person name="Syed K."/>
            <person name="Yadav J."/>
            <person name="Mgbeahuruike A.C."/>
            <person name="Kovalchuk A."/>
            <person name="Asiegbu F.O."/>
            <person name="Lackner G."/>
            <person name="Hoffmeister D."/>
            <person name="Rencoret J."/>
            <person name="Gutierrez A."/>
            <person name="Sun H."/>
            <person name="Lindquist E."/>
            <person name="Barry K."/>
            <person name="Riley R."/>
            <person name="Grigoriev I.V."/>
            <person name="Henrissat B."/>
            <person name="Kues U."/>
            <person name="Berka R.M."/>
            <person name="Martinez A.T."/>
            <person name="Covert S.F."/>
            <person name="Blanchette R.A."/>
            <person name="Cullen D."/>
        </authorList>
    </citation>
    <scope>NUCLEOTIDE SEQUENCE [LARGE SCALE GENOMIC DNA]</scope>
    <source>
        <strain evidence="3 4">11061_1 CR5-6</strain>
    </source>
</reference>
<dbReference type="Pfam" id="PF10342">
    <property type="entry name" value="Kre9_KNH"/>
    <property type="match status" value="1"/>
</dbReference>
<feature type="non-terminal residue" evidence="3">
    <location>
        <position position="116"/>
    </location>
</feature>
<organism evidence="3 4">
    <name type="scientific">Phlebiopsis gigantea (strain 11061_1 CR5-6)</name>
    <name type="common">White-rot fungus</name>
    <name type="synonym">Peniophora gigantea</name>
    <dbReference type="NCBI Taxonomy" id="745531"/>
    <lineage>
        <taxon>Eukaryota</taxon>
        <taxon>Fungi</taxon>
        <taxon>Dikarya</taxon>
        <taxon>Basidiomycota</taxon>
        <taxon>Agaricomycotina</taxon>
        <taxon>Agaricomycetes</taxon>
        <taxon>Polyporales</taxon>
        <taxon>Phanerochaetaceae</taxon>
        <taxon>Phlebiopsis</taxon>
    </lineage>
</organism>
<feature type="non-terminal residue" evidence="3">
    <location>
        <position position="1"/>
    </location>
</feature>
<proteinExistence type="predicted"/>
<keyword evidence="4" id="KW-1185">Reference proteome</keyword>
<dbReference type="OrthoDB" id="3199367at2759"/>
<sequence length="116" mass="12204">VPAMHPNVFEVYDPAITSPKQGDVWTAGAQQTVTWDASQIGADGKNTTAMLLLGHQMPGDLSEYLDLKNPLAKDFPVDAGSVSFTVPNVLGAENYIVVLVGSVSDSGNASPVFTIQ</sequence>
<accession>A0A0C3RWX7</accession>
<evidence type="ECO:0000259" key="2">
    <source>
        <dbReference type="Pfam" id="PF10342"/>
    </source>
</evidence>
<evidence type="ECO:0000313" key="3">
    <source>
        <dbReference type="EMBL" id="KIP06221.1"/>
    </source>
</evidence>
<gene>
    <name evidence="3" type="ORF">PHLGIDRAFT_46693</name>
</gene>
<dbReference type="InterPro" id="IPR018466">
    <property type="entry name" value="Kre9/Knh1-like_N"/>
</dbReference>
<dbReference type="EMBL" id="KN840523">
    <property type="protein sequence ID" value="KIP06221.1"/>
    <property type="molecule type" value="Genomic_DNA"/>
</dbReference>
<dbReference type="AlphaFoldDB" id="A0A0C3RWX7"/>
<evidence type="ECO:0000256" key="1">
    <source>
        <dbReference type="ARBA" id="ARBA00022729"/>
    </source>
</evidence>
<feature type="domain" description="Yeast cell wall synthesis Kre9/Knh1-like N-terminal" evidence="2">
    <location>
        <begin position="18"/>
        <end position="115"/>
    </location>
</feature>
<keyword evidence="1" id="KW-0732">Signal</keyword>
<dbReference type="Proteomes" id="UP000053257">
    <property type="component" value="Unassembled WGS sequence"/>
</dbReference>
<evidence type="ECO:0000313" key="4">
    <source>
        <dbReference type="Proteomes" id="UP000053257"/>
    </source>
</evidence>
<protein>
    <recommendedName>
        <fullName evidence="2">Yeast cell wall synthesis Kre9/Knh1-like N-terminal domain-containing protein</fullName>
    </recommendedName>
</protein>
<dbReference type="HOGENOM" id="CLU_083660_2_1_1"/>